<comment type="caution">
    <text evidence="2">The sequence shown here is derived from an EMBL/GenBank/DDBJ whole genome shotgun (WGS) entry which is preliminary data.</text>
</comment>
<keyword evidence="1" id="KW-1133">Transmembrane helix</keyword>
<sequence length="137" mass="14357">MGRRRIAGLALIAALALHNLEEGLAYALLRGQVESILDAYGVSWWRPQPAVFALALTFLTLAVGGLAAWAATGVSGSSKIFALKATAVVLLLNVPVPHLTAAWAAGGYAPGAITAVLVNLPVSIWVLWALRRPPQPE</sequence>
<organism evidence="2 3">
    <name type="scientific">Phenylobacterium haematophilum</name>
    <dbReference type="NCBI Taxonomy" id="98513"/>
    <lineage>
        <taxon>Bacteria</taxon>
        <taxon>Pseudomonadati</taxon>
        <taxon>Pseudomonadota</taxon>
        <taxon>Alphaproteobacteria</taxon>
        <taxon>Caulobacterales</taxon>
        <taxon>Caulobacteraceae</taxon>
        <taxon>Phenylobacterium</taxon>
    </lineage>
</organism>
<feature type="transmembrane region" description="Helical" evidence="1">
    <location>
        <begin position="49"/>
        <end position="69"/>
    </location>
</feature>
<keyword evidence="3" id="KW-1185">Reference proteome</keyword>
<accession>A0A839ZY46</accession>
<evidence type="ECO:0000256" key="1">
    <source>
        <dbReference type="SAM" id="Phobius"/>
    </source>
</evidence>
<name>A0A839ZY46_9CAUL</name>
<keyword evidence="1" id="KW-0472">Membrane</keyword>
<evidence type="ECO:0000313" key="2">
    <source>
        <dbReference type="EMBL" id="MBB3891286.1"/>
    </source>
</evidence>
<gene>
    <name evidence="2" type="ORF">GGQ61_002003</name>
</gene>
<keyword evidence="1" id="KW-0812">Transmembrane</keyword>
<evidence type="ECO:0000313" key="3">
    <source>
        <dbReference type="Proteomes" id="UP000530564"/>
    </source>
</evidence>
<feature type="transmembrane region" description="Helical" evidence="1">
    <location>
        <begin position="111"/>
        <end position="130"/>
    </location>
</feature>
<dbReference type="Pfam" id="PF13787">
    <property type="entry name" value="HXXEE"/>
    <property type="match status" value="1"/>
</dbReference>
<dbReference type="EMBL" id="JACIDK010000002">
    <property type="protein sequence ID" value="MBB3891286.1"/>
    <property type="molecule type" value="Genomic_DNA"/>
</dbReference>
<dbReference type="RefSeq" id="WP_183772008.1">
    <property type="nucleotide sequence ID" value="NZ_JACIDK010000002.1"/>
</dbReference>
<proteinExistence type="predicted"/>
<reference evidence="2 3" key="1">
    <citation type="submission" date="2020-08" db="EMBL/GenBank/DDBJ databases">
        <title>Genomic Encyclopedia of Type Strains, Phase IV (KMG-IV): sequencing the most valuable type-strain genomes for metagenomic binning, comparative biology and taxonomic classification.</title>
        <authorList>
            <person name="Goeker M."/>
        </authorList>
    </citation>
    <scope>NUCLEOTIDE SEQUENCE [LARGE SCALE GENOMIC DNA]</scope>
    <source>
        <strain evidence="2 3">DSM 21793</strain>
    </source>
</reference>
<protein>
    <submittedName>
        <fullName evidence="2">Fatty acid desaturase</fullName>
    </submittedName>
</protein>
<dbReference type="Proteomes" id="UP000530564">
    <property type="component" value="Unassembled WGS sequence"/>
</dbReference>
<feature type="transmembrane region" description="Helical" evidence="1">
    <location>
        <begin position="81"/>
        <end position="105"/>
    </location>
</feature>
<dbReference type="InterPro" id="IPR025671">
    <property type="entry name" value="HXXEE"/>
</dbReference>
<dbReference type="AlphaFoldDB" id="A0A839ZY46"/>